<dbReference type="InterPro" id="IPR011990">
    <property type="entry name" value="TPR-like_helical_dom_sf"/>
</dbReference>
<dbReference type="Gene3D" id="1.25.40.10">
    <property type="entry name" value="Tetratricopeptide repeat domain"/>
    <property type="match status" value="2"/>
</dbReference>
<evidence type="ECO:0000313" key="2">
    <source>
        <dbReference type="Proteomes" id="UP000320338"/>
    </source>
</evidence>
<keyword evidence="2" id="KW-1185">Reference proteome</keyword>
<dbReference type="Proteomes" id="UP000320338">
    <property type="component" value="Unassembled WGS sequence"/>
</dbReference>
<protein>
    <recommendedName>
        <fullName evidence="3">Tetratrico peptide repeat group 5 domain-containing protein</fullName>
    </recommendedName>
</protein>
<dbReference type="GO" id="GO:0042802">
    <property type="term" value="F:identical protein binding"/>
    <property type="evidence" value="ECO:0007669"/>
    <property type="project" value="InterPro"/>
</dbReference>
<dbReference type="SUPFAM" id="SSF81901">
    <property type="entry name" value="HCP-like"/>
    <property type="match status" value="1"/>
</dbReference>
<dbReference type="EMBL" id="BJNG01000038">
    <property type="protein sequence ID" value="GEC21953.1"/>
    <property type="molecule type" value="Genomic_DNA"/>
</dbReference>
<evidence type="ECO:0008006" key="3">
    <source>
        <dbReference type="Google" id="ProtNLM"/>
    </source>
</evidence>
<sequence>MTSLPVEPLAAEGAALLEAGRPLEAVDVLRQAVASGESSAPDLLVRAYLDSGSWHSAVEWLAPLVEQGHVRFAGRLGVALIETGDRARAEDALRLAVASGEPAAANDLGILLRDEGRLAEGIQVLARAAADGDPLAPANLVALHLEDGDLPAAVEAAEHYADPARPDTVLALAEVRAAQSRLEEADGLFRQAAELGALRAHTAYGQFLLTERGDVLGAQGEFFEARRHAEPGWAWTMGRFLLDVGRPDDAREFLQVAADTGDRVAAETLAELDGVDPADD</sequence>
<gene>
    <name evidence="1" type="ORF">PHY01_42360</name>
</gene>
<organism evidence="1 2">
    <name type="scientific">Pseudonocardia hydrocarbonoxydans</name>
    <dbReference type="NCBI Taxonomy" id="76726"/>
    <lineage>
        <taxon>Bacteria</taxon>
        <taxon>Bacillati</taxon>
        <taxon>Actinomycetota</taxon>
        <taxon>Actinomycetes</taxon>
        <taxon>Pseudonocardiales</taxon>
        <taxon>Pseudonocardiaceae</taxon>
        <taxon>Pseudonocardia</taxon>
    </lineage>
</organism>
<comment type="caution">
    <text evidence="1">The sequence shown here is derived from an EMBL/GenBank/DDBJ whole genome shotgun (WGS) entry which is preliminary data.</text>
</comment>
<proteinExistence type="predicted"/>
<accession>A0A4Y3WSW8</accession>
<reference evidence="1 2" key="1">
    <citation type="submission" date="2019-06" db="EMBL/GenBank/DDBJ databases">
        <title>Whole genome shotgun sequence of Pseudonocardia hydrocarbonoxydans NBRC 14498.</title>
        <authorList>
            <person name="Hosoyama A."/>
            <person name="Uohara A."/>
            <person name="Ohji S."/>
            <person name="Ichikawa N."/>
        </authorList>
    </citation>
    <scope>NUCLEOTIDE SEQUENCE [LARGE SCALE GENOMIC DNA]</scope>
    <source>
        <strain evidence="1 2">NBRC 14498</strain>
    </source>
</reference>
<evidence type="ECO:0000313" key="1">
    <source>
        <dbReference type="EMBL" id="GEC21953.1"/>
    </source>
</evidence>
<dbReference type="InterPro" id="IPR011717">
    <property type="entry name" value="TPR-4"/>
</dbReference>
<dbReference type="OrthoDB" id="3623494at2"/>
<dbReference type="AlphaFoldDB" id="A0A4Y3WSW8"/>
<dbReference type="Pfam" id="PF07721">
    <property type="entry name" value="TPR_4"/>
    <property type="match status" value="1"/>
</dbReference>
<name>A0A4Y3WSW8_9PSEU</name>
<dbReference type="RefSeq" id="WP_141281010.1">
    <property type="nucleotide sequence ID" value="NZ_BAAARZ010000035.1"/>
</dbReference>